<dbReference type="Proteomes" id="UP000016462">
    <property type="component" value="Unassembled WGS sequence"/>
</dbReference>
<dbReference type="OrthoDB" id="9810303at2"/>
<reference evidence="5 6" key="1">
    <citation type="journal article" date="2013" name="Genome Announc.">
        <title>First draft genome sequence from a member of the genus agrococcus, isolated from modern microbialites.</title>
        <authorList>
            <person name="White R.A.III."/>
            <person name="Grassa C.J."/>
            <person name="Suttle C.A."/>
        </authorList>
    </citation>
    <scope>NUCLEOTIDE SEQUENCE [LARGE SCALE GENOMIC DNA]</scope>
    <source>
        <strain evidence="5 6">RW1</strain>
    </source>
</reference>
<evidence type="ECO:0000313" key="5">
    <source>
        <dbReference type="EMBL" id="ERG64929.1"/>
    </source>
</evidence>
<organism evidence="5 6">
    <name type="scientific">Agrococcus pavilionensis RW1</name>
    <dbReference type="NCBI Taxonomy" id="1330458"/>
    <lineage>
        <taxon>Bacteria</taxon>
        <taxon>Bacillati</taxon>
        <taxon>Actinomycetota</taxon>
        <taxon>Actinomycetes</taxon>
        <taxon>Micrococcales</taxon>
        <taxon>Microbacteriaceae</taxon>
        <taxon>Agrococcus</taxon>
    </lineage>
</organism>
<dbReference type="InterPro" id="IPR029044">
    <property type="entry name" value="Nucleotide-diphossugar_trans"/>
</dbReference>
<evidence type="ECO:0000259" key="4">
    <source>
        <dbReference type="Pfam" id="PF00535"/>
    </source>
</evidence>
<dbReference type="CDD" id="cd06442">
    <property type="entry name" value="DPM1_like"/>
    <property type="match status" value="1"/>
</dbReference>
<comment type="caution">
    <text evidence="5">The sequence shown here is derived from an EMBL/GenBank/DDBJ whole genome shotgun (WGS) entry which is preliminary data.</text>
</comment>
<feature type="domain" description="Glycosyltransferase 2-like" evidence="4">
    <location>
        <begin position="6"/>
        <end position="170"/>
    </location>
</feature>
<protein>
    <recommendedName>
        <fullName evidence="4">Glycosyltransferase 2-like domain-containing protein</fullName>
    </recommendedName>
</protein>
<sequence length="252" mass="27306">MPRTIVLMPTYDEREALPVTADRLLAAVPDVTLLVIDDGSPDGTGDVADAMAAVDARVRVLHRSSKQGLGAAYLAGMRLAIDEGFDLVVEMDADGSHPADALPAMLAAAERADLVIGSRWVPGGGIVDWPAHRQLISRAGTRYAQLALGIDVADMTAGYRVYRAELLREMLACEISSQGYCFQIDMTRRAADLGARIEEVPITFRERELGRSKMSSGIIVEALVRTTAWGIGRRFGQLRSSAEAVRRTPTLR</sequence>
<dbReference type="EMBL" id="ASHR01000014">
    <property type="protein sequence ID" value="ERG64929.1"/>
    <property type="molecule type" value="Genomic_DNA"/>
</dbReference>
<dbReference type="PANTHER" id="PTHR43398">
    <property type="entry name" value="DOLICHOL-PHOSPHATE MANNOSYLTRANSFERASE SUBUNIT 1"/>
    <property type="match status" value="1"/>
</dbReference>
<evidence type="ECO:0000256" key="1">
    <source>
        <dbReference type="ARBA" id="ARBA00006739"/>
    </source>
</evidence>
<dbReference type="PANTHER" id="PTHR43398:SF1">
    <property type="entry name" value="DOLICHOL-PHOSPHATE MANNOSYLTRANSFERASE SUBUNIT 1"/>
    <property type="match status" value="1"/>
</dbReference>
<dbReference type="Pfam" id="PF00535">
    <property type="entry name" value="Glycos_transf_2"/>
    <property type="match status" value="1"/>
</dbReference>
<dbReference type="InterPro" id="IPR039528">
    <property type="entry name" value="DPM1-like"/>
</dbReference>
<dbReference type="Gene3D" id="3.90.550.10">
    <property type="entry name" value="Spore Coat Polysaccharide Biosynthesis Protein SpsA, Chain A"/>
    <property type="match status" value="1"/>
</dbReference>
<dbReference type="GO" id="GO:0004582">
    <property type="term" value="F:dolichyl-phosphate beta-D-mannosyltransferase activity"/>
    <property type="evidence" value="ECO:0007669"/>
    <property type="project" value="InterPro"/>
</dbReference>
<evidence type="ECO:0000256" key="3">
    <source>
        <dbReference type="ARBA" id="ARBA00022679"/>
    </source>
</evidence>
<keyword evidence="3" id="KW-0808">Transferase</keyword>
<dbReference type="RefSeq" id="WP_021009948.1">
    <property type="nucleotide sequence ID" value="NZ_ASHR01000014.1"/>
</dbReference>
<dbReference type="GO" id="GO:0009247">
    <property type="term" value="P:glycolipid biosynthetic process"/>
    <property type="evidence" value="ECO:0007669"/>
    <property type="project" value="TreeGrafter"/>
</dbReference>
<dbReference type="AlphaFoldDB" id="U1LR25"/>
<keyword evidence="6" id="KW-1185">Reference proteome</keyword>
<evidence type="ECO:0000313" key="6">
    <source>
        <dbReference type="Proteomes" id="UP000016462"/>
    </source>
</evidence>
<accession>U1LR25</accession>
<dbReference type="InterPro" id="IPR001173">
    <property type="entry name" value="Glyco_trans_2-like"/>
</dbReference>
<name>U1LR25_9MICO</name>
<dbReference type="SUPFAM" id="SSF53448">
    <property type="entry name" value="Nucleotide-diphospho-sugar transferases"/>
    <property type="match status" value="1"/>
</dbReference>
<evidence type="ECO:0000256" key="2">
    <source>
        <dbReference type="ARBA" id="ARBA00022676"/>
    </source>
</evidence>
<comment type="similarity">
    <text evidence="1">Belongs to the glycosyltransferase 2 family.</text>
</comment>
<dbReference type="GO" id="GO:0016020">
    <property type="term" value="C:membrane"/>
    <property type="evidence" value="ECO:0007669"/>
    <property type="project" value="GOC"/>
</dbReference>
<keyword evidence="2" id="KW-0328">Glycosyltransferase</keyword>
<gene>
    <name evidence="5" type="ORF">L332_10795</name>
</gene>
<proteinExistence type="inferred from homology"/>
<dbReference type="FunFam" id="3.90.550.10:FF:000122">
    <property type="entry name" value="Dolichol-phosphate mannosyltransferase subunit 1"/>
    <property type="match status" value="1"/>
</dbReference>